<evidence type="ECO:0000259" key="2">
    <source>
        <dbReference type="Pfam" id="PF01464"/>
    </source>
</evidence>
<dbReference type="EMBL" id="JBHUMA010000006">
    <property type="protein sequence ID" value="MFD2598518.1"/>
    <property type="molecule type" value="Genomic_DNA"/>
</dbReference>
<dbReference type="InterPro" id="IPR008258">
    <property type="entry name" value="Transglycosylase_SLT_dom_1"/>
</dbReference>
<dbReference type="SUPFAM" id="SSF53955">
    <property type="entry name" value="Lysozyme-like"/>
    <property type="match status" value="1"/>
</dbReference>
<sequence length="266" mass="29993">MIKIKALACSVALVAIVLTKLYSSSNVETAQKGTNPVAWEFDKKQKVEATEDSTERDSYWSDVTFAEEEVPLDDPAVKNKLTTYLKRFSYKKIQSYKMHRKADEYLPRIAAILASYGIPDDFKYIPVVESDLDPKTSSHKGAGGYWQFIPSTARLYGLRVNAQVDDRLNLDKSTHAAAKYLKYLYNQFGDWTLVAAAYNVGGGSLKRSIRRQGTESYYALNLNRETGSYVYKLISVKSVIENPDRFGYRRLAKADTETQTAANGML</sequence>
<dbReference type="InterPro" id="IPR023346">
    <property type="entry name" value="Lysozyme-like_dom_sf"/>
</dbReference>
<evidence type="ECO:0000313" key="3">
    <source>
        <dbReference type="EMBL" id="MFD2598518.1"/>
    </source>
</evidence>
<dbReference type="RefSeq" id="WP_380868496.1">
    <property type="nucleotide sequence ID" value="NZ_JBHUMA010000006.1"/>
</dbReference>
<name>A0ABW5NIN6_9SPHI</name>
<protein>
    <submittedName>
        <fullName evidence="3">Lytic transglycosylase domain-containing protein</fullName>
    </submittedName>
</protein>
<feature type="domain" description="Transglycosylase SLT" evidence="2">
    <location>
        <begin position="120"/>
        <end position="219"/>
    </location>
</feature>
<proteinExistence type="inferred from homology"/>
<comment type="caution">
    <text evidence="3">The sequence shown here is derived from an EMBL/GenBank/DDBJ whole genome shotgun (WGS) entry which is preliminary data.</text>
</comment>
<dbReference type="PANTHER" id="PTHR37423">
    <property type="entry name" value="SOLUBLE LYTIC MUREIN TRANSGLYCOSYLASE-RELATED"/>
    <property type="match status" value="1"/>
</dbReference>
<gene>
    <name evidence="3" type="ORF">ACFSQ3_06085</name>
</gene>
<accession>A0ABW5NIN6</accession>
<dbReference type="Proteomes" id="UP001597393">
    <property type="component" value="Unassembled WGS sequence"/>
</dbReference>
<dbReference type="Pfam" id="PF01464">
    <property type="entry name" value="SLT"/>
    <property type="match status" value="1"/>
</dbReference>
<comment type="similarity">
    <text evidence="1">Belongs to the transglycosylase Slt family.</text>
</comment>
<dbReference type="CDD" id="cd16894">
    <property type="entry name" value="MltD-like"/>
    <property type="match status" value="1"/>
</dbReference>
<evidence type="ECO:0000256" key="1">
    <source>
        <dbReference type="ARBA" id="ARBA00007734"/>
    </source>
</evidence>
<reference evidence="4" key="1">
    <citation type="journal article" date="2019" name="Int. J. Syst. Evol. Microbiol.">
        <title>The Global Catalogue of Microorganisms (GCM) 10K type strain sequencing project: providing services to taxonomists for standard genome sequencing and annotation.</title>
        <authorList>
            <consortium name="The Broad Institute Genomics Platform"/>
            <consortium name="The Broad Institute Genome Sequencing Center for Infectious Disease"/>
            <person name="Wu L."/>
            <person name="Ma J."/>
        </authorList>
    </citation>
    <scope>NUCLEOTIDE SEQUENCE [LARGE SCALE GENOMIC DNA]</scope>
    <source>
        <strain evidence="4">KCTC 42248</strain>
    </source>
</reference>
<organism evidence="3 4">
    <name type="scientific">Sphingobacterium corticis</name>
    <dbReference type="NCBI Taxonomy" id="1812823"/>
    <lineage>
        <taxon>Bacteria</taxon>
        <taxon>Pseudomonadati</taxon>
        <taxon>Bacteroidota</taxon>
        <taxon>Sphingobacteriia</taxon>
        <taxon>Sphingobacteriales</taxon>
        <taxon>Sphingobacteriaceae</taxon>
        <taxon>Sphingobacterium</taxon>
    </lineage>
</organism>
<dbReference type="PANTHER" id="PTHR37423:SF2">
    <property type="entry name" value="MEMBRANE-BOUND LYTIC MUREIN TRANSGLYCOSYLASE C"/>
    <property type="match status" value="1"/>
</dbReference>
<evidence type="ECO:0000313" key="4">
    <source>
        <dbReference type="Proteomes" id="UP001597393"/>
    </source>
</evidence>
<keyword evidence="4" id="KW-1185">Reference proteome</keyword>
<dbReference type="Gene3D" id="1.10.530.10">
    <property type="match status" value="1"/>
</dbReference>